<gene>
    <name evidence="3" type="ORF">AGRA3207_004146</name>
</gene>
<proteinExistence type="inferred from homology"/>
<evidence type="ECO:0000313" key="4">
    <source>
        <dbReference type="Proteomes" id="UP001049518"/>
    </source>
</evidence>
<evidence type="ECO:0000256" key="1">
    <source>
        <dbReference type="ARBA" id="ARBA00006845"/>
    </source>
</evidence>
<sequence length="155" mass="17416">MDAEQALDDLLAGRVNPGVYQWTTRPAPDADSGTSWRERAERAGWRGFHLDGHHVRDKEAFLRLCAEVFDFPEWFGGNWDALADCLADLSWTSARHSRVVLYESWPELAEAEPESFRTVLDVFADAVEVWRDTPTPMTVILSSVGVEAEGVPRIA</sequence>
<evidence type="ECO:0000259" key="2">
    <source>
        <dbReference type="Pfam" id="PF01337"/>
    </source>
</evidence>
<organism evidence="3 4">
    <name type="scientific">Actinomadura graeca</name>
    <dbReference type="NCBI Taxonomy" id="2750812"/>
    <lineage>
        <taxon>Bacteria</taxon>
        <taxon>Bacillati</taxon>
        <taxon>Actinomycetota</taxon>
        <taxon>Actinomycetes</taxon>
        <taxon>Streptosporangiales</taxon>
        <taxon>Thermomonosporaceae</taxon>
        <taxon>Actinomadura</taxon>
    </lineage>
</organism>
<dbReference type="InterPro" id="IPR035905">
    <property type="entry name" value="Barstar-like_sf"/>
</dbReference>
<feature type="domain" description="Barstar (barnase inhibitor)" evidence="2">
    <location>
        <begin position="47"/>
        <end position="141"/>
    </location>
</feature>
<keyword evidence="4" id="KW-1185">Reference proteome</keyword>
<comment type="similarity">
    <text evidence="1">Belongs to the barstar family.</text>
</comment>
<dbReference type="Gene3D" id="3.30.370.10">
    <property type="entry name" value="Barstar-like"/>
    <property type="match status" value="1"/>
</dbReference>
<protein>
    <submittedName>
        <fullName evidence="3">Barstar family protein</fullName>
    </submittedName>
</protein>
<dbReference type="Pfam" id="PF01337">
    <property type="entry name" value="Barstar"/>
    <property type="match status" value="1"/>
</dbReference>
<dbReference type="EMBL" id="CP059572">
    <property type="protein sequence ID" value="QXJ23042.1"/>
    <property type="molecule type" value="Genomic_DNA"/>
</dbReference>
<accession>A0ABX8QWE3</accession>
<dbReference type="Proteomes" id="UP001049518">
    <property type="component" value="Chromosome"/>
</dbReference>
<reference evidence="3" key="1">
    <citation type="submission" date="2020-07" db="EMBL/GenBank/DDBJ databases">
        <authorList>
            <person name="Tarantini F.S."/>
            <person name="Hong K.W."/>
            <person name="Chan K.G."/>
        </authorList>
    </citation>
    <scope>NUCLEOTIDE SEQUENCE</scope>
    <source>
        <strain evidence="3">32-07</strain>
    </source>
</reference>
<dbReference type="CDD" id="cd05141">
    <property type="entry name" value="Barstar_evA4336-like"/>
    <property type="match status" value="1"/>
</dbReference>
<evidence type="ECO:0000313" key="3">
    <source>
        <dbReference type="EMBL" id="QXJ23042.1"/>
    </source>
</evidence>
<name>A0ABX8QWE3_9ACTN</name>
<dbReference type="SUPFAM" id="SSF52038">
    <property type="entry name" value="Barstar-related"/>
    <property type="match status" value="1"/>
</dbReference>
<dbReference type="InterPro" id="IPR000468">
    <property type="entry name" value="Barstar"/>
</dbReference>
<dbReference type="RefSeq" id="WP_231328719.1">
    <property type="nucleotide sequence ID" value="NZ_CP059572.1"/>
</dbReference>